<accession>A0ACC0KWF0</accession>
<proteinExistence type="predicted"/>
<dbReference type="EMBL" id="CM046102">
    <property type="protein sequence ID" value="KAI8440640.1"/>
    <property type="molecule type" value="Genomic_DNA"/>
</dbReference>
<organism evidence="1 2">
    <name type="scientific">Choristoneura fumiferana</name>
    <name type="common">Spruce budworm moth</name>
    <name type="synonym">Archips fumiferana</name>
    <dbReference type="NCBI Taxonomy" id="7141"/>
    <lineage>
        <taxon>Eukaryota</taxon>
        <taxon>Metazoa</taxon>
        <taxon>Ecdysozoa</taxon>
        <taxon>Arthropoda</taxon>
        <taxon>Hexapoda</taxon>
        <taxon>Insecta</taxon>
        <taxon>Pterygota</taxon>
        <taxon>Neoptera</taxon>
        <taxon>Endopterygota</taxon>
        <taxon>Lepidoptera</taxon>
        <taxon>Glossata</taxon>
        <taxon>Ditrysia</taxon>
        <taxon>Tortricoidea</taxon>
        <taxon>Tortricidae</taxon>
        <taxon>Tortricinae</taxon>
        <taxon>Choristoneura</taxon>
    </lineage>
</organism>
<reference evidence="1 2" key="1">
    <citation type="journal article" date="2022" name="Genome Biol. Evol.">
        <title>The Spruce Budworm Genome: Reconstructing the Evolutionary History of Antifreeze Proteins.</title>
        <authorList>
            <person name="Beliveau C."/>
            <person name="Gagne P."/>
            <person name="Picq S."/>
            <person name="Vernygora O."/>
            <person name="Keeling C.I."/>
            <person name="Pinkney K."/>
            <person name="Doucet D."/>
            <person name="Wen F."/>
            <person name="Johnston J.S."/>
            <person name="Maaroufi H."/>
            <person name="Boyle B."/>
            <person name="Laroche J."/>
            <person name="Dewar K."/>
            <person name="Juretic N."/>
            <person name="Blackburn G."/>
            <person name="Nisole A."/>
            <person name="Brunet B."/>
            <person name="Brandao M."/>
            <person name="Lumley L."/>
            <person name="Duan J."/>
            <person name="Quan G."/>
            <person name="Lucarotti C.J."/>
            <person name="Roe A.D."/>
            <person name="Sperling F.A.H."/>
            <person name="Levesque R.C."/>
            <person name="Cusson M."/>
        </authorList>
    </citation>
    <scope>NUCLEOTIDE SEQUENCE [LARGE SCALE GENOMIC DNA]</scope>
    <source>
        <strain evidence="1">Glfc:IPQL:Cfum</strain>
    </source>
</reference>
<evidence type="ECO:0000313" key="2">
    <source>
        <dbReference type="Proteomes" id="UP001064048"/>
    </source>
</evidence>
<name>A0ACC0KWF0_CHOFU</name>
<comment type="caution">
    <text evidence="1">The sequence shown here is derived from an EMBL/GenBank/DDBJ whole genome shotgun (WGS) entry which is preliminary data.</text>
</comment>
<keyword evidence="2" id="KW-1185">Reference proteome</keyword>
<evidence type="ECO:0000313" key="1">
    <source>
        <dbReference type="EMBL" id="KAI8440640.1"/>
    </source>
</evidence>
<dbReference type="Proteomes" id="UP001064048">
    <property type="component" value="Chromosome 2"/>
</dbReference>
<sequence length="112" mass="11923">MMKTAITVLQELMVKYTENPSYECIAQSGPQHLATFEYRCSARGHVVTATARSKKEAKQEAARLMLQKLAGAGLPVPPPYGSGDAPAAAAPTETPPPQPPPLPPPPKATKLY</sequence>
<gene>
    <name evidence="1" type="ORF">MSG28_001851</name>
</gene>
<protein>
    <submittedName>
        <fullName evidence="1">Uncharacterized protein</fullName>
    </submittedName>
</protein>